<gene>
    <name evidence="3" type="ORF">H4W79_003867</name>
</gene>
<dbReference type="InterPro" id="IPR027860">
    <property type="entry name" value="DUF4429"/>
</dbReference>
<organism evidence="3 4">
    <name type="scientific">Nocardiopsis terrae</name>
    <dbReference type="NCBI Taxonomy" id="372655"/>
    <lineage>
        <taxon>Bacteria</taxon>
        <taxon>Bacillati</taxon>
        <taxon>Actinomycetota</taxon>
        <taxon>Actinomycetes</taxon>
        <taxon>Streptosporangiales</taxon>
        <taxon>Nocardiopsidaceae</taxon>
        <taxon>Nocardiopsis</taxon>
    </lineage>
</organism>
<dbReference type="EMBL" id="JADBDY010000001">
    <property type="protein sequence ID" value="MBE1459653.1"/>
    <property type="molecule type" value="Genomic_DNA"/>
</dbReference>
<evidence type="ECO:0000259" key="2">
    <source>
        <dbReference type="Pfam" id="PF14472"/>
    </source>
</evidence>
<dbReference type="RefSeq" id="WP_191274829.1">
    <property type="nucleotide sequence ID" value="NZ_BMXJ01000008.1"/>
</dbReference>
<feature type="domain" description="SHOCT" evidence="1">
    <location>
        <begin position="270"/>
        <end position="296"/>
    </location>
</feature>
<feature type="domain" description="DUF4429" evidence="2">
    <location>
        <begin position="11"/>
        <end position="106"/>
    </location>
</feature>
<sequence>MEELRGHHAIWRFDEERVRIGFGTGRKVPHLCRALGQCSVPLAAVREVDFDPGDRKQGWRLRVRLVDGADPYAGLETVGTAAPATPLVLTGPHDRELVAEYCADRLTESARYAREVRGAPLDLSEVAMGLVVRPPFQARTGEGSVSFDGERVRLHWDGWMASTAKGQEKSREFPLSEIESLQWSPQVDFGEGFLRVVLRGATIPEASGLEHDFFTLVSHGPKGSDETLLMAATVNSHIALAKQEPGEEAGEEPAALAAGAADGSDEIFAKIRELGNLHAEGLLTDEEFGTKKAELLGRL</sequence>
<feature type="domain" description="DUF4429" evidence="2">
    <location>
        <begin position="145"/>
        <end position="234"/>
    </location>
</feature>
<dbReference type="InterPro" id="IPR018649">
    <property type="entry name" value="SHOCT"/>
</dbReference>
<comment type="caution">
    <text evidence="3">The sequence shown here is derived from an EMBL/GenBank/DDBJ whole genome shotgun (WGS) entry which is preliminary data.</text>
</comment>
<dbReference type="Pfam" id="PF09851">
    <property type="entry name" value="SHOCT"/>
    <property type="match status" value="1"/>
</dbReference>
<name>A0ABR9HKY9_9ACTN</name>
<evidence type="ECO:0000259" key="1">
    <source>
        <dbReference type="Pfam" id="PF09851"/>
    </source>
</evidence>
<evidence type="ECO:0000313" key="3">
    <source>
        <dbReference type="EMBL" id="MBE1459653.1"/>
    </source>
</evidence>
<protein>
    <recommendedName>
        <fullName evidence="5">Short C-terminal domain-containing protein</fullName>
    </recommendedName>
</protein>
<accession>A0ABR9HKY9</accession>
<reference evidence="3 4" key="1">
    <citation type="submission" date="2020-10" db="EMBL/GenBank/DDBJ databases">
        <title>Sequencing the genomes of 1000 actinobacteria strains.</title>
        <authorList>
            <person name="Klenk H.-P."/>
        </authorList>
    </citation>
    <scope>NUCLEOTIDE SEQUENCE [LARGE SCALE GENOMIC DNA]</scope>
    <source>
        <strain evidence="3 4">DSM 45157</strain>
    </source>
</reference>
<evidence type="ECO:0000313" key="4">
    <source>
        <dbReference type="Proteomes" id="UP000598217"/>
    </source>
</evidence>
<dbReference type="Pfam" id="PF14472">
    <property type="entry name" value="DUF4429"/>
    <property type="match status" value="2"/>
</dbReference>
<dbReference type="Proteomes" id="UP000598217">
    <property type="component" value="Unassembled WGS sequence"/>
</dbReference>
<keyword evidence="4" id="KW-1185">Reference proteome</keyword>
<proteinExistence type="predicted"/>
<evidence type="ECO:0008006" key="5">
    <source>
        <dbReference type="Google" id="ProtNLM"/>
    </source>
</evidence>